<evidence type="ECO:0000256" key="1">
    <source>
        <dbReference type="SAM" id="MobiDB-lite"/>
    </source>
</evidence>
<accession>A0AAD7JKT0</accession>
<evidence type="ECO:0000313" key="2">
    <source>
        <dbReference type="EMBL" id="KAJ7766982.1"/>
    </source>
</evidence>
<evidence type="ECO:0000313" key="3">
    <source>
        <dbReference type="Proteomes" id="UP001215280"/>
    </source>
</evidence>
<dbReference type="Proteomes" id="UP001215280">
    <property type="component" value="Unassembled WGS sequence"/>
</dbReference>
<keyword evidence="3" id="KW-1185">Reference proteome</keyword>
<feature type="compositionally biased region" description="Basic and acidic residues" evidence="1">
    <location>
        <begin position="163"/>
        <end position="174"/>
    </location>
</feature>
<name>A0AAD7JKT0_9AGAR</name>
<dbReference type="EMBL" id="JARJLG010000031">
    <property type="protein sequence ID" value="KAJ7766982.1"/>
    <property type="molecule type" value="Genomic_DNA"/>
</dbReference>
<protein>
    <submittedName>
        <fullName evidence="2">Uncharacterized protein</fullName>
    </submittedName>
</protein>
<proteinExistence type="predicted"/>
<reference evidence="2" key="1">
    <citation type="submission" date="2023-03" db="EMBL/GenBank/DDBJ databases">
        <title>Massive genome expansion in bonnet fungi (Mycena s.s.) driven by repeated elements and novel gene families across ecological guilds.</title>
        <authorList>
            <consortium name="Lawrence Berkeley National Laboratory"/>
            <person name="Harder C.B."/>
            <person name="Miyauchi S."/>
            <person name="Viragh M."/>
            <person name="Kuo A."/>
            <person name="Thoen E."/>
            <person name="Andreopoulos B."/>
            <person name="Lu D."/>
            <person name="Skrede I."/>
            <person name="Drula E."/>
            <person name="Henrissat B."/>
            <person name="Morin E."/>
            <person name="Kohler A."/>
            <person name="Barry K."/>
            <person name="LaButti K."/>
            <person name="Morin E."/>
            <person name="Salamov A."/>
            <person name="Lipzen A."/>
            <person name="Mereny Z."/>
            <person name="Hegedus B."/>
            <person name="Baldrian P."/>
            <person name="Stursova M."/>
            <person name="Weitz H."/>
            <person name="Taylor A."/>
            <person name="Grigoriev I.V."/>
            <person name="Nagy L.G."/>
            <person name="Martin F."/>
            <person name="Kauserud H."/>
        </authorList>
    </citation>
    <scope>NUCLEOTIDE SEQUENCE</scope>
    <source>
        <strain evidence="2">CBHHK188m</strain>
    </source>
</reference>
<gene>
    <name evidence="2" type="ORF">DFH07DRAFT_769654</name>
</gene>
<dbReference type="AlphaFoldDB" id="A0AAD7JKT0"/>
<comment type="caution">
    <text evidence="2">The sequence shown here is derived from an EMBL/GenBank/DDBJ whole genome shotgun (WGS) entry which is preliminary data.</text>
</comment>
<feature type="region of interest" description="Disordered" evidence="1">
    <location>
        <begin position="137"/>
        <end position="174"/>
    </location>
</feature>
<organism evidence="2 3">
    <name type="scientific">Mycena maculata</name>
    <dbReference type="NCBI Taxonomy" id="230809"/>
    <lineage>
        <taxon>Eukaryota</taxon>
        <taxon>Fungi</taxon>
        <taxon>Dikarya</taxon>
        <taxon>Basidiomycota</taxon>
        <taxon>Agaricomycotina</taxon>
        <taxon>Agaricomycetes</taxon>
        <taxon>Agaricomycetidae</taxon>
        <taxon>Agaricales</taxon>
        <taxon>Marasmiineae</taxon>
        <taxon>Mycenaceae</taxon>
        <taxon>Mycena</taxon>
    </lineage>
</organism>
<sequence length="174" mass="19088">MSRGAGNDSSLELWLSSEFERVRITKGKPVFIEFDHLIEQMSKVVADIPDIDALGFGLKLEKADSFGVVTGMVLRVVIIWTHLEGSRGAWEEWGIRRSLRLSALTLAEMGWDGQGTTTMGNQRVVFEVDGVDMTLGQKKTTEFSDEEPDGPARAPGSDLAGETARDQKGDDDTV</sequence>